<dbReference type="AlphaFoldDB" id="A0A9P5VGL9"/>
<dbReference type="PANTHER" id="PTHR14024:SF49">
    <property type="entry name" value="LIPID STORAGE DROPLETS SURFACE-BINDING PROTEIN 1"/>
    <property type="match status" value="1"/>
</dbReference>
<reference evidence="3" key="1">
    <citation type="journal article" date="2020" name="Fungal Divers.">
        <title>Resolving the Mortierellaceae phylogeny through synthesis of multi-gene phylogenetics and phylogenomics.</title>
        <authorList>
            <person name="Vandepol N."/>
            <person name="Liber J."/>
            <person name="Desiro A."/>
            <person name="Na H."/>
            <person name="Kennedy M."/>
            <person name="Barry K."/>
            <person name="Grigoriev I.V."/>
            <person name="Miller A.N."/>
            <person name="O'Donnell K."/>
            <person name="Stajich J.E."/>
            <person name="Bonito G."/>
        </authorList>
    </citation>
    <scope>NUCLEOTIDE SEQUENCE</scope>
    <source>
        <strain evidence="3">NVP1</strain>
    </source>
</reference>
<feature type="compositionally biased region" description="Low complexity" evidence="2">
    <location>
        <begin position="55"/>
        <end position="86"/>
    </location>
</feature>
<dbReference type="GO" id="GO:0019915">
    <property type="term" value="P:lipid storage"/>
    <property type="evidence" value="ECO:0007669"/>
    <property type="project" value="TreeGrafter"/>
</dbReference>
<name>A0A9P5VGL9_9FUNG</name>
<comment type="similarity">
    <text evidence="1">Belongs to the perilipin family.</text>
</comment>
<dbReference type="Pfam" id="PF03036">
    <property type="entry name" value="Perilipin"/>
    <property type="match status" value="1"/>
</dbReference>
<sequence>MTKKANKSTRYTPVAAAVPPRNNSSDSENSDTEDRLHSRTSTSSVEEDVKVNGNGTRTTTTTTTTRTFSSGSSTPVKETETTTTSSSDAKAGFIARVTALPVVKDTYSTFTTYAEGNKYSKYALDTAGSAVTTANKYTEGYQNRILPLLQTPISKVDQLANKSLDIVENNFPIVTKPTAEIVTQVKKPIVYVEESSKNAYTQLQSTIDARVTVPVKTVTANIASTAASTRDAVTTRATSAANTVVSTAAQTRDAVTARATSTANSIATTAAQTRETVAARATSTANTVVLTATQARDTVVSTATSTRDNVTARATSTATAIATQVNTRATPLVDGIENVVNRYLPAENDGEKTAEQTNQASRVVDLGRSASLRVTRRVSARVAPITEPISRTVHEYRDAAEKNVYVVKSKDQLHTLNSRLTSLLESLRVHANELKENVEKVPAQASSTVQTRVTVLSSKVLAEIDSLSVYLKEHSPSLPQSVQKRLEPLMSFVNDRYIVVRGEIVKTDVSAVQKARNILHLTTVETLPILQNAAHEVRETLVSYQVSVQEQLHKGLTKVHEVNSSVHVAAHRAMHSAQLIILGK</sequence>
<proteinExistence type="inferred from homology"/>
<evidence type="ECO:0000256" key="1">
    <source>
        <dbReference type="ARBA" id="ARBA00006311"/>
    </source>
</evidence>
<dbReference type="PANTHER" id="PTHR14024">
    <property type="entry name" value="PERILIPIN"/>
    <property type="match status" value="1"/>
</dbReference>
<evidence type="ECO:0000313" key="4">
    <source>
        <dbReference type="Proteomes" id="UP000696485"/>
    </source>
</evidence>
<evidence type="ECO:0000256" key="2">
    <source>
        <dbReference type="SAM" id="MobiDB-lite"/>
    </source>
</evidence>
<dbReference type="GO" id="GO:0005811">
    <property type="term" value="C:lipid droplet"/>
    <property type="evidence" value="ECO:0007669"/>
    <property type="project" value="TreeGrafter"/>
</dbReference>
<dbReference type="GO" id="GO:0005829">
    <property type="term" value="C:cytosol"/>
    <property type="evidence" value="ECO:0007669"/>
    <property type="project" value="TreeGrafter"/>
</dbReference>
<accession>A0A9P5VGL9</accession>
<organism evidence="3 4">
    <name type="scientific">Podila minutissima</name>
    <dbReference type="NCBI Taxonomy" id="64525"/>
    <lineage>
        <taxon>Eukaryota</taxon>
        <taxon>Fungi</taxon>
        <taxon>Fungi incertae sedis</taxon>
        <taxon>Mucoromycota</taxon>
        <taxon>Mortierellomycotina</taxon>
        <taxon>Mortierellomycetes</taxon>
        <taxon>Mortierellales</taxon>
        <taxon>Mortierellaceae</taxon>
        <taxon>Podila</taxon>
    </lineage>
</organism>
<dbReference type="GO" id="GO:0010890">
    <property type="term" value="P:positive regulation of triglyceride storage"/>
    <property type="evidence" value="ECO:0007669"/>
    <property type="project" value="TreeGrafter"/>
</dbReference>
<feature type="region of interest" description="Disordered" evidence="2">
    <location>
        <begin position="1"/>
        <end position="86"/>
    </location>
</feature>
<comment type="caution">
    <text evidence="3">The sequence shown here is derived from an EMBL/GenBank/DDBJ whole genome shotgun (WGS) entry which is preliminary data.</text>
</comment>
<evidence type="ECO:0000313" key="3">
    <source>
        <dbReference type="EMBL" id="KAF9323189.1"/>
    </source>
</evidence>
<gene>
    <name evidence="3" type="ORF">BG006_001692</name>
</gene>
<dbReference type="Proteomes" id="UP000696485">
    <property type="component" value="Unassembled WGS sequence"/>
</dbReference>
<keyword evidence="4" id="KW-1185">Reference proteome</keyword>
<protein>
    <submittedName>
        <fullName evidence="3">Uncharacterized protein</fullName>
    </submittedName>
</protein>
<dbReference type="EMBL" id="JAAAUY010001342">
    <property type="protein sequence ID" value="KAF9323189.1"/>
    <property type="molecule type" value="Genomic_DNA"/>
</dbReference>
<dbReference type="InterPro" id="IPR004279">
    <property type="entry name" value="Perilipin"/>
</dbReference>